<protein>
    <submittedName>
        <fullName evidence="1">Uncharacterized protein</fullName>
    </submittedName>
</protein>
<gene>
    <name evidence="1" type="ORF">Cygsa01_00130</name>
</gene>
<organism evidence="1">
    <name type="scientific">Pseudomonas phage Cygsa01</name>
    <dbReference type="NCBI Taxonomy" id="3138529"/>
    <lineage>
        <taxon>Viruses</taxon>
    </lineage>
</organism>
<name>A0AAU6W3W3_9VIRU</name>
<sequence length="123" mass="14327">MLAFIMKWFTSPRQPSAYDLFKAATRKVDINDHPETKDAAVEALVKYIESDRFKLKRICNFIYLSNCCCVRAERDIHGPEIKLLNGHEMVDCRPAYYNLTREQATLIYDAICKRIYGLTINDD</sequence>
<dbReference type="EMBL" id="PP179332">
    <property type="protein sequence ID" value="XAI71176.1"/>
    <property type="molecule type" value="Genomic_DNA"/>
</dbReference>
<reference evidence="1" key="1">
    <citation type="journal article" date="2024" name="J. Gen. Virol.">
        <title>Novel phages of Pseudomonas syringae unveil numerous potential auxiliary metabolic genes.</title>
        <authorList>
            <person name="Feltin C."/>
            <person name="Garneau J.R."/>
            <person name="Morris C.E."/>
            <person name="Berard A."/>
            <person name="Torres-Barcelo C."/>
        </authorList>
    </citation>
    <scope>NUCLEOTIDE SEQUENCE</scope>
</reference>
<proteinExistence type="predicted"/>
<evidence type="ECO:0000313" key="1">
    <source>
        <dbReference type="EMBL" id="XAI71176.1"/>
    </source>
</evidence>
<accession>A0AAU6W3W3</accession>